<keyword evidence="3" id="KW-0238">DNA-binding</keyword>
<evidence type="ECO:0000256" key="1">
    <source>
        <dbReference type="ARBA" id="ARBA00009437"/>
    </source>
</evidence>
<dbReference type="InterPro" id="IPR000847">
    <property type="entry name" value="LysR_HTH_N"/>
</dbReference>
<dbReference type="PRINTS" id="PR00039">
    <property type="entry name" value="HTHLYSR"/>
</dbReference>
<sequence length="299" mass="32188">MQTIPFSFRQIDYLLAVAETGSTAAAARRLNVSQPSISIAVAQFEAHFGAPMFLRHPGRGMDPTPFGRDHIARLKALRAEASALLSPVQDAALRLRLGVYSTLGPRYAPMLMRRFTEAHPGASVTPVEGDIETLSAAVRSGEIDMALVYDLGLSQDFTVSVLASLPPIAVLPPDHALATTDRIDLRALADDPLVLVGLPHSRGYFLSLFHAAGVHPRVAVETGSIEMLRALVANGFGVGLLATSLPYDRTYDGRQVVERPLAGTPPPSRVVLIRAADLRPSEAMLRFEAVARRCLAEEP</sequence>
<dbReference type="SUPFAM" id="SSF46785">
    <property type="entry name" value="Winged helix' DNA-binding domain"/>
    <property type="match status" value="1"/>
</dbReference>
<organism evidence="6 7">
    <name type="scientific">Albidovulum sediminicola</name>
    <dbReference type="NCBI Taxonomy" id="2984331"/>
    <lineage>
        <taxon>Bacteria</taxon>
        <taxon>Pseudomonadati</taxon>
        <taxon>Pseudomonadota</taxon>
        <taxon>Alphaproteobacteria</taxon>
        <taxon>Rhodobacterales</taxon>
        <taxon>Paracoccaceae</taxon>
        <taxon>Albidovulum</taxon>
    </lineage>
</organism>
<evidence type="ECO:0000313" key="6">
    <source>
        <dbReference type="EMBL" id="MCV2866772.1"/>
    </source>
</evidence>
<comment type="similarity">
    <text evidence="1">Belongs to the LysR transcriptional regulatory family.</text>
</comment>
<dbReference type="Gene3D" id="1.10.10.10">
    <property type="entry name" value="Winged helix-like DNA-binding domain superfamily/Winged helix DNA-binding domain"/>
    <property type="match status" value="1"/>
</dbReference>
<dbReference type="InterPro" id="IPR005119">
    <property type="entry name" value="LysR_subst-bd"/>
</dbReference>
<feature type="domain" description="HTH lysR-type" evidence="5">
    <location>
        <begin position="6"/>
        <end position="64"/>
    </location>
</feature>
<dbReference type="PANTHER" id="PTHR30346">
    <property type="entry name" value="TRANSCRIPTIONAL DUAL REGULATOR HCAR-RELATED"/>
    <property type="match status" value="1"/>
</dbReference>
<evidence type="ECO:0000259" key="5">
    <source>
        <dbReference type="PROSITE" id="PS50931"/>
    </source>
</evidence>
<dbReference type="Gene3D" id="3.40.190.10">
    <property type="entry name" value="Periplasmic binding protein-like II"/>
    <property type="match status" value="2"/>
</dbReference>
<evidence type="ECO:0000256" key="4">
    <source>
        <dbReference type="ARBA" id="ARBA00023163"/>
    </source>
</evidence>
<name>A0ABT2Z6K1_9RHOB</name>
<reference evidence="6 7" key="1">
    <citation type="submission" date="2022-10" db="EMBL/GenBank/DDBJ databases">
        <title>Defluviimonas sp. nov., isolated from ocean surface water.</title>
        <authorList>
            <person name="He W."/>
            <person name="Wang L."/>
            <person name="Zhang D.-F."/>
        </authorList>
    </citation>
    <scope>NUCLEOTIDE SEQUENCE [LARGE SCALE GENOMIC DNA]</scope>
    <source>
        <strain evidence="6 7">WL0075</strain>
    </source>
</reference>
<keyword evidence="4" id="KW-0804">Transcription</keyword>
<evidence type="ECO:0000256" key="2">
    <source>
        <dbReference type="ARBA" id="ARBA00023015"/>
    </source>
</evidence>
<keyword evidence="7" id="KW-1185">Reference proteome</keyword>
<proteinExistence type="inferred from homology"/>
<dbReference type="Pfam" id="PF00126">
    <property type="entry name" value="HTH_1"/>
    <property type="match status" value="1"/>
</dbReference>
<accession>A0ABT2Z6K1</accession>
<evidence type="ECO:0000313" key="7">
    <source>
        <dbReference type="Proteomes" id="UP001652503"/>
    </source>
</evidence>
<dbReference type="SUPFAM" id="SSF53850">
    <property type="entry name" value="Periplasmic binding protein-like II"/>
    <property type="match status" value="1"/>
</dbReference>
<dbReference type="PANTHER" id="PTHR30346:SF0">
    <property type="entry name" value="HCA OPERON TRANSCRIPTIONAL ACTIVATOR HCAR"/>
    <property type="match status" value="1"/>
</dbReference>
<dbReference type="Proteomes" id="UP001652503">
    <property type="component" value="Unassembled WGS sequence"/>
</dbReference>
<dbReference type="Pfam" id="PF03466">
    <property type="entry name" value="LysR_substrate"/>
    <property type="match status" value="1"/>
</dbReference>
<dbReference type="InterPro" id="IPR036388">
    <property type="entry name" value="WH-like_DNA-bd_sf"/>
</dbReference>
<dbReference type="EMBL" id="JAOWLA010000027">
    <property type="protein sequence ID" value="MCV2866772.1"/>
    <property type="molecule type" value="Genomic_DNA"/>
</dbReference>
<comment type="caution">
    <text evidence="6">The sequence shown here is derived from an EMBL/GenBank/DDBJ whole genome shotgun (WGS) entry which is preliminary data.</text>
</comment>
<keyword evidence="2" id="KW-0805">Transcription regulation</keyword>
<gene>
    <name evidence="6" type="ORF">OE647_18840</name>
</gene>
<protein>
    <submittedName>
        <fullName evidence="6">LysR family transcriptional regulator</fullName>
    </submittedName>
</protein>
<dbReference type="PROSITE" id="PS50931">
    <property type="entry name" value="HTH_LYSR"/>
    <property type="match status" value="1"/>
</dbReference>
<evidence type="ECO:0000256" key="3">
    <source>
        <dbReference type="ARBA" id="ARBA00023125"/>
    </source>
</evidence>
<dbReference type="InterPro" id="IPR036390">
    <property type="entry name" value="WH_DNA-bd_sf"/>
</dbReference>
<dbReference type="RefSeq" id="WP_263723305.1">
    <property type="nucleotide sequence ID" value="NZ_JAOWLA010000027.1"/>
</dbReference>